<evidence type="ECO:0000313" key="2">
    <source>
        <dbReference type="Proteomes" id="UP000001822"/>
    </source>
</evidence>
<dbReference type="KEGG" id="chu:CHU_1923"/>
<keyword evidence="2" id="KW-1185">Reference proteome</keyword>
<gene>
    <name evidence="1" type="ordered locus">CHU_1923</name>
</gene>
<reference evidence="1 2" key="1">
    <citation type="journal article" date="2007" name="Appl. Environ. Microbiol.">
        <title>Genome sequence of the cellulolytic gliding bacterium Cytophaga hutchinsonii.</title>
        <authorList>
            <person name="Xie G."/>
            <person name="Bruce D.C."/>
            <person name="Challacombe J.F."/>
            <person name="Chertkov O."/>
            <person name="Detter J.C."/>
            <person name="Gilna P."/>
            <person name="Han C.S."/>
            <person name="Lucas S."/>
            <person name="Misra M."/>
            <person name="Myers G.L."/>
            <person name="Richardson P."/>
            <person name="Tapia R."/>
            <person name="Thayer N."/>
            <person name="Thompson L.S."/>
            <person name="Brettin T.S."/>
            <person name="Henrissat B."/>
            <person name="Wilson D.B."/>
            <person name="McBride M.J."/>
        </authorList>
    </citation>
    <scope>NUCLEOTIDE SEQUENCE [LARGE SCALE GENOMIC DNA]</scope>
    <source>
        <strain evidence="2">ATCC 33406 / DSM 1761 / CIP 103989 / NBRC 15051 / NCIMB 9469 / D465</strain>
    </source>
</reference>
<sequence length="257" mass="29666">MRSLNHYLILYKMNMKKIVIVIFLLTGIQALYAYPITPRPLRKLIIESQYIIYARVIDVYAVTNQNSFTDHKAILAVEELYQGDKLNDTIDVYFSRAMTCPMPAVYEKGTRVLAFLDRGKGKNAYQTHALSYGSKELTLEALTAYKLRIKEMQQIHTINDSAEKNKKIIDWLVCCAIDRDTRWEGVYELSRGTGFLSYYDRGKDTLISIDALSGEQHTALRKAAFEIKSFSYADMELIDLVEKKNDTELLQFLTDHF</sequence>
<dbReference type="AlphaFoldDB" id="A0A6N4SSK0"/>
<organism evidence="1 2">
    <name type="scientific">Cytophaga hutchinsonii (strain ATCC 33406 / DSM 1761 / CIP 103989 / NBRC 15051 / NCIMB 9469 / D465)</name>
    <dbReference type="NCBI Taxonomy" id="269798"/>
    <lineage>
        <taxon>Bacteria</taxon>
        <taxon>Pseudomonadati</taxon>
        <taxon>Bacteroidota</taxon>
        <taxon>Cytophagia</taxon>
        <taxon>Cytophagales</taxon>
        <taxon>Cytophagaceae</taxon>
        <taxon>Cytophaga</taxon>
    </lineage>
</organism>
<protein>
    <submittedName>
        <fullName evidence="1">Uncharacterized protein</fullName>
    </submittedName>
</protein>
<dbReference type="Proteomes" id="UP000001822">
    <property type="component" value="Chromosome"/>
</dbReference>
<accession>A0A6N4SSK0</accession>
<dbReference type="EMBL" id="CP000383">
    <property type="protein sequence ID" value="ABG59189.1"/>
    <property type="molecule type" value="Genomic_DNA"/>
</dbReference>
<name>A0A6N4SSK0_CYTH3</name>
<evidence type="ECO:0000313" key="1">
    <source>
        <dbReference type="EMBL" id="ABG59189.1"/>
    </source>
</evidence>
<proteinExistence type="predicted"/>